<accession>A0A8K0EZT8</accession>
<feature type="compositionally biased region" description="Low complexity" evidence="1">
    <location>
        <begin position="216"/>
        <end position="231"/>
    </location>
</feature>
<keyword evidence="2" id="KW-0472">Membrane</keyword>
<name>A0A8K0EZT8_BRALA</name>
<feature type="region of interest" description="Disordered" evidence="1">
    <location>
        <begin position="185"/>
        <end position="365"/>
    </location>
</feature>
<dbReference type="EMBL" id="OV696692">
    <property type="protein sequence ID" value="CAH1269207.1"/>
    <property type="molecule type" value="Genomic_DNA"/>
</dbReference>
<keyword evidence="4" id="KW-1185">Reference proteome</keyword>
<feature type="compositionally biased region" description="Basic residues" evidence="1">
    <location>
        <begin position="71"/>
        <end position="82"/>
    </location>
</feature>
<dbReference type="GO" id="GO:0043161">
    <property type="term" value="P:proteasome-mediated ubiquitin-dependent protein catabolic process"/>
    <property type="evidence" value="ECO:0007669"/>
    <property type="project" value="TreeGrafter"/>
</dbReference>
<dbReference type="PANTHER" id="PTHR24104:SF50">
    <property type="entry name" value="SMP-30_GLUCONOLACTONASE_LRE-LIKE REGION DOMAIN-CONTAINING PROTEIN"/>
    <property type="match status" value="1"/>
</dbReference>
<organism evidence="3 4">
    <name type="scientific">Branchiostoma lanceolatum</name>
    <name type="common">Common lancelet</name>
    <name type="synonym">Amphioxus lanceolatum</name>
    <dbReference type="NCBI Taxonomy" id="7740"/>
    <lineage>
        <taxon>Eukaryota</taxon>
        <taxon>Metazoa</taxon>
        <taxon>Chordata</taxon>
        <taxon>Cephalochordata</taxon>
        <taxon>Leptocardii</taxon>
        <taxon>Amphioxiformes</taxon>
        <taxon>Branchiostomatidae</taxon>
        <taxon>Branchiostoma</taxon>
    </lineage>
</organism>
<dbReference type="Proteomes" id="UP000838412">
    <property type="component" value="Chromosome 7"/>
</dbReference>
<dbReference type="Gene3D" id="2.120.10.30">
    <property type="entry name" value="TolB, C-terminal domain"/>
    <property type="match status" value="1"/>
</dbReference>
<dbReference type="CDD" id="cd05819">
    <property type="entry name" value="NHL"/>
    <property type="match status" value="1"/>
</dbReference>
<sequence>MADKREPSRLQSEEIEMTSIQGDFDRHDPEVSALPPEKPWEMLSCRPKQPMPMGRPTRRPSGQTPGQRSCGSRKRGGRRNRRGPSCPPEESLGLPPRPPEQVPGETLRPSGKSSDYRSRPSGQSSGDPSARSGQIPGEPPHTPGQTPAGACVRPTQRDGKVAGVYRHRLREEDIVKMPLNPMYGADLNLPSGPEGQETTAKEVGGASQAAMVGSDGPAVHSPPGVSPGGPATHVYEDGDTFGMRLGPPLKREARRSPPIPPTPRPERPPAEHMYEDGMSFGMRLGSPLQREARRAPPIPPTPRPERPPAEHKYEDGMSFGMRLGPALNRDDLNAPPVPSTPRPGRQAGGAQQVPAGPNPLQNPQAILSQLRPNPMYNSNQAQPPVPENRTIWGQLRHRLSRPRLLICAAVSSVALVTLLIVVPVLLTHLNSGPGNHDSPATTAAGPSITGRAAWKSSAVLMRTGEVTSADVIKPAPTRAGRTTTDRAAHARPTVLMKTDKVTSADVIKVNPVHGHGPSHGITVEMEAAGPTPIDMPVSTITDIKDQGSRSQIITFGDEPGAGKLRGARGVAVSPDKKIWVADRSKALLQVYSLEGAYLGQFPPGAKGLGYPSKRPSDVSIDKDGNLWVLMIGYPASPDSVVQVGRNGNLKAKFDLPDTVPRGVLRGMAVGLRTNHVFVTFSDGYSSGVQAFRPDGKLLWDVSPPLRMKRPMNVAVDGKGSIFVSDHDRHCVYKYDETGQYVSKFGGPGVSGGYLSHPRGICVDSFGHILVVASLNLRVVMFTDRGRYVRNIAVRAKSLIGVAVGPGGQLVVISKSTITVFPRY</sequence>
<evidence type="ECO:0000313" key="3">
    <source>
        <dbReference type="EMBL" id="CAH1269207.1"/>
    </source>
</evidence>
<dbReference type="InterPro" id="IPR050952">
    <property type="entry name" value="TRIM-NHL_E3_ligases"/>
</dbReference>
<gene>
    <name evidence="3" type="primary">TRIM3</name>
    <name evidence="3" type="ORF">BLAG_LOCUS21925</name>
</gene>
<dbReference type="InterPro" id="IPR011042">
    <property type="entry name" value="6-blade_b-propeller_TolB-like"/>
</dbReference>
<feature type="compositionally biased region" description="Basic and acidic residues" evidence="1">
    <location>
        <begin position="264"/>
        <end position="275"/>
    </location>
</feature>
<keyword evidence="2" id="KW-1133">Transmembrane helix</keyword>
<keyword evidence="2" id="KW-0812">Transmembrane</keyword>
<dbReference type="AlphaFoldDB" id="A0A8K0EZT8"/>
<dbReference type="OrthoDB" id="342730at2759"/>
<feature type="transmembrane region" description="Helical" evidence="2">
    <location>
        <begin position="404"/>
        <end position="426"/>
    </location>
</feature>
<dbReference type="SUPFAM" id="SSF63829">
    <property type="entry name" value="Calcium-dependent phosphotriesterase"/>
    <property type="match status" value="1"/>
</dbReference>
<dbReference type="GO" id="GO:0000209">
    <property type="term" value="P:protein polyubiquitination"/>
    <property type="evidence" value="ECO:0007669"/>
    <property type="project" value="TreeGrafter"/>
</dbReference>
<dbReference type="PANTHER" id="PTHR24104">
    <property type="entry name" value="E3 UBIQUITIN-PROTEIN LIGASE NHLRC1-RELATED"/>
    <property type="match status" value="1"/>
</dbReference>
<feature type="compositionally biased region" description="Basic and acidic residues" evidence="1">
    <location>
        <begin position="303"/>
        <end position="315"/>
    </location>
</feature>
<feature type="region of interest" description="Disordered" evidence="1">
    <location>
        <begin position="1"/>
        <end position="165"/>
    </location>
</feature>
<evidence type="ECO:0000313" key="4">
    <source>
        <dbReference type="Proteomes" id="UP000838412"/>
    </source>
</evidence>
<reference evidence="3" key="1">
    <citation type="submission" date="2022-01" db="EMBL/GenBank/DDBJ databases">
        <authorList>
            <person name="Braso-Vives M."/>
        </authorList>
    </citation>
    <scope>NUCLEOTIDE SEQUENCE</scope>
</reference>
<evidence type="ECO:0000256" key="1">
    <source>
        <dbReference type="SAM" id="MobiDB-lite"/>
    </source>
</evidence>
<feature type="compositionally biased region" description="Basic and acidic residues" evidence="1">
    <location>
        <begin position="1"/>
        <end position="12"/>
    </location>
</feature>
<protein>
    <submittedName>
        <fullName evidence="3">TRIM3 protein</fullName>
    </submittedName>
</protein>
<dbReference type="GO" id="GO:0061630">
    <property type="term" value="F:ubiquitin protein ligase activity"/>
    <property type="evidence" value="ECO:0007669"/>
    <property type="project" value="TreeGrafter"/>
</dbReference>
<evidence type="ECO:0000256" key="2">
    <source>
        <dbReference type="SAM" id="Phobius"/>
    </source>
</evidence>
<proteinExistence type="predicted"/>